<keyword evidence="1" id="KW-1133">Transmembrane helix</keyword>
<proteinExistence type="predicted"/>
<evidence type="ECO:0000259" key="2">
    <source>
        <dbReference type="Pfam" id="PF24460"/>
    </source>
</evidence>
<organism evidence="3 4">
    <name type="scientific">Candidatus Methanomassiliicoccus intestinalis</name>
    <dbReference type="NCBI Taxonomy" id="1406512"/>
    <lineage>
        <taxon>Archaea</taxon>
        <taxon>Methanobacteriati</taxon>
        <taxon>Thermoplasmatota</taxon>
        <taxon>Thermoplasmata</taxon>
        <taxon>Methanomassiliicoccales</taxon>
        <taxon>Methanomassiliicoccaceae</taxon>
        <taxon>Methanomassiliicoccus</taxon>
    </lineage>
</organism>
<dbReference type="Pfam" id="PF24460">
    <property type="entry name" value="DUF7575"/>
    <property type="match status" value="1"/>
</dbReference>
<evidence type="ECO:0000256" key="1">
    <source>
        <dbReference type="SAM" id="Phobius"/>
    </source>
</evidence>
<evidence type="ECO:0000313" key="4">
    <source>
        <dbReference type="Proteomes" id="UP000752814"/>
    </source>
</evidence>
<accession>A0A8J8PHH0</accession>
<feature type="transmembrane region" description="Helical" evidence="1">
    <location>
        <begin position="104"/>
        <end position="124"/>
    </location>
</feature>
<reference evidence="3" key="1">
    <citation type="submission" date="2016-03" db="EMBL/GenBank/DDBJ databases">
        <authorList>
            <person name="Borrel G."/>
            <person name="Mccann A."/>
            <person name="O'Toole P.W."/>
        </authorList>
    </citation>
    <scope>NUCLEOTIDE SEQUENCE</scope>
    <source>
        <strain evidence="3">183</strain>
    </source>
</reference>
<dbReference type="GeneID" id="41323219"/>
<dbReference type="InterPro" id="IPR055997">
    <property type="entry name" value="DUF7575"/>
</dbReference>
<protein>
    <recommendedName>
        <fullName evidence="2">DUF7575 domain-containing protein</fullName>
    </recommendedName>
</protein>
<feature type="transmembrane region" description="Helical" evidence="1">
    <location>
        <begin position="45"/>
        <end position="64"/>
    </location>
</feature>
<keyword evidence="1" id="KW-0472">Membrane</keyword>
<keyword evidence="1" id="KW-0812">Transmembrane</keyword>
<dbReference type="RefSeq" id="WP_020448688.1">
    <property type="nucleotide sequence ID" value="NZ_CAYAYE010000015.1"/>
</dbReference>
<dbReference type="AlphaFoldDB" id="A0A8J8PHH0"/>
<comment type="caution">
    <text evidence="3">The sequence shown here is derived from an EMBL/GenBank/DDBJ whole genome shotgun (WGS) entry which is preliminary data.</text>
</comment>
<evidence type="ECO:0000313" key="3">
    <source>
        <dbReference type="EMBL" id="TQS84757.1"/>
    </source>
</evidence>
<name>A0A8J8PHH0_9ARCH</name>
<dbReference type="EMBL" id="LVVT01000001">
    <property type="protein sequence ID" value="TQS84757.1"/>
    <property type="molecule type" value="Genomic_DNA"/>
</dbReference>
<feature type="transmembrane region" description="Helical" evidence="1">
    <location>
        <begin position="71"/>
        <end position="92"/>
    </location>
</feature>
<feature type="domain" description="DUF7575" evidence="2">
    <location>
        <begin position="3"/>
        <end position="24"/>
    </location>
</feature>
<dbReference type="OMA" id="WQIFDAR"/>
<sequence length="148" mass="15979">MYCPNCGTETNPDSEFCQKCGTNLKEGTRNTCVPPNVTYALPLKSTGLAAVLSFLLAGLGQVYVGKIARGIIFVCVGVCIGILSTILMLGGIEIDTNGELSAYTLSYFIAGAAILIAYLVFWVWQIFDARNLANQYNDALRQTGNPPW</sequence>
<gene>
    <name evidence="3" type="ORF">A3207_01615</name>
</gene>
<dbReference type="Proteomes" id="UP000752814">
    <property type="component" value="Unassembled WGS sequence"/>
</dbReference>